<gene>
    <name evidence="1" type="ORF">BGT96224V316_LOCUS729</name>
</gene>
<protein>
    <submittedName>
        <fullName evidence="1">Bgt-50180</fullName>
    </submittedName>
</protein>
<sequence>EEITTILQCSIINSN</sequence>
<evidence type="ECO:0000313" key="1">
    <source>
        <dbReference type="EMBL" id="VCU39470.1"/>
    </source>
</evidence>
<name>A0A9X9L8Y7_BLUGR</name>
<organism evidence="1 2">
    <name type="scientific">Blumeria graminis f. sp. tritici</name>
    <dbReference type="NCBI Taxonomy" id="62690"/>
    <lineage>
        <taxon>Eukaryota</taxon>
        <taxon>Fungi</taxon>
        <taxon>Dikarya</taxon>
        <taxon>Ascomycota</taxon>
        <taxon>Pezizomycotina</taxon>
        <taxon>Leotiomycetes</taxon>
        <taxon>Erysiphales</taxon>
        <taxon>Erysiphaceae</taxon>
        <taxon>Blumeria</taxon>
    </lineage>
</organism>
<feature type="non-terminal residue" evidence="1">
    <location>
        <position position="1"/>
    </location>
</feature>
<proteinExistence type="predicted"/>
<keyword evidence="2" id="KW-1185">Reference proteome</keyword>
<reference evidence="1 2" key="1">
    <citation type="submission" date="2018-08" db="EMBL/GenBank/DDBJ databases">
        <authorList>
            <person name="Muller C M."/>
        </authorList>
    </citation>
    <scope>NUCLEOTIDE SEQUENCE [LARGE SCALE GENOMIC DNA]</scope>
</reference>
<dbReference type="Proteomes" id="UP000324639">
    <property type="component" value="Chromosome Bgt_-02"/>
</dbReference>
<dbReference type="EMBL" id="LR026985">
    <property type="protein sequence ID" value="VCU39470.1"/>
    <property type="molecule type" value="Genomic_DNA"/>
</dbReference>
<evidence type="ECO:0000313" key="2">
    <source>
        <dbReference type="Proteomes" id="UP000324639"/>
    </source>
</evidence>
<accession>A0A9X9L8Y7</accession>